<name>A0A1W5CUG6_9LECA</name>
<evidence type="ECO:0000313" key="3">
    <source>
        <dbReference type="Proteomes" id="UP000192927"/>
    </source>
</evidence>
<sequence>MPEAVTGQVGDEASMGPGPAKQAPSHRLRRRQIVSTEWKVVKGRIEMPLRPAVLRYGRFDYTQLKAIVLEALQDDQVDEDDNYFCKGMNKARTNMSTWKNRTLSCMEEHVEEVIRKDVTGLFKSEGDPKRLFHTFSQQYDHHDAEAVFPWAAKHIMFHEAMRGSTMLRGPYWIKVFFLNLAVKVKLHLDAPRAEGSDRPALLNYYDDFPQSEKYAQIKPKHFRSKPVQTRRARKKNRPEPAGGVEEFGTLADEMDTTPSQDEREDTGDTDDPF</sequence>
<reference evidence="3" key="1">
    <citation type="submission" date="2017-03" db="EMBL/GenBank/DDBJ databases">
        <authorList>
            <person name="Sharma R."/>
            <person name="Thines M."/>
        </authorList>
    </citation>
    <scope>NUCLEOTIDE SEQUENCE [LARGE SCALE GENOMIC DNA]</scope>
</reference>
<feature type="compositionally biased region" description="Acidic residues" evidence="1">
    <location>
        <begin position="262"/>
        <end position="273"/>
    </location>
</feature>
<evidence type="ECO:0000313" key="2">
    <source>
        <dbReference type="EMBL" id="SLM34488.1"/>
    </source>
</evidence>
<feature type="region of interest" description="Disordered" evidence="1">
    <location>
        <begin position="1"/>
        <end position="28"/>
    </location>
</feature>
<dbReference type="Proteomes" id="UP000192927">
    <property type="component" value="Unassembled WGS sequence"/>
</dbReference>
<proteinExistence type="predicted"/>
<dbReference type="EMBL" id="FWEW01000296">
    <property type="protein sequence ID" value="SLM34488.1"/>
    <property type="molecule type" value="Genomic_DNA"/>
</dbReference>
<organism evidence="2 3">
    <name type="scientific">Lasallia pustulata</name>
    <dbReference type="NCBI Taxonomy" id="136370"/>
    <lineage>
        <taxon>Eukaryota</taxon>
        <taxon>Fungi</taxon>
        <taxon>Dikarya</taxon>
        <taxon>Ascomycota</taxon>
        <taxon>Pezizomycotina</taxon>
        <taxon>Lecanoromycetes</taxon>
        <taxon>OSLEUM clade</taxon>
        <taxon>Umbilicariomycetidae</taxon>
        <taxon>Umbilicariales</taxon>
        <taxon>Umbilicariaceae</taxon>
        <taxon>Lasallia</taxon>
    </lineage>
</organism>
<feature type="compositionally biased region" description="Basic residues" evidence="1">
    <location>
        <begin position="219"/>
        <end position="236"/>
    </location>
</feature>
<accession>A0A1W5CUG6</accession>
<keyword evidence="3" id="KW-1185">Reference proteome</keyword>
<feature type="region of interest" description="Disordered" evidence="1">
    <location>
        <begin position="219"/>
        <end position="273"/>
    </location>
</feature>
<protein>
    <submittedName>
        <fullName evidence="2">Uncharacterized protein</fullName>
    </submittedName>
</protein>
<dbReference type="AlphaFoldDB" id="A0A1W5CUG6"/>
<evidence type="ECO:0000256" key="1">
    <source>
        <dbReference type="SAM" id="MobiDB-lite"/>
    </source>
</evidence>